<accession>A0AAD6U6Y0</accession>
<comment type="caution">
    <text evidence="2">The sequence shown here is derived from an EMBL/GenBank/DDBJ whole genome shotgun (WGS) entry which is preliminary data.</text>
</comment>
<evidence type="ECO:0000256" key="1">
    <source>
        <dbReference type="SAM" id="MobiDB-lite"/>
    </source>
</evidence>
<proteinExistence type="predicted"/>
<protein>
    <submittedName>
        <fullName evidence="2">Uncharacterized protein</fullName>
    </submittedName>
</protein>
<sequence>MIVLASAPLARSRPTKGPTSQQNVVQDVQRKAGVAEPPASIIMHNRPPSTSFSKPSTRPLTPDSRVFATEYLNAGFDDVLARSTLTATRCRSRLRTSACGSRSALRCPRCCSGRCSTSVSGKLRGYRTPIRDVTMVDAGQFAASDMSRACPSARVVCPKCVLHSRLFLTYLLLT</sequence>
<evidence type="ECO:0000313" key="3">
    <source>
        <dbReference type="Proteomes" id="UP001222325"/>
    </source>
</evidence>
<dbReference type="AlphaFoldDB" id="A0AAD6U6Y0"/>
<gene>
    <name evidence="2" type="ORF">B0H15DRAFT_834530</name>
</gene>
<keyword evidence="3" id="KW-1185">Reference proteome</keyword>
<evidence type="ECO:0000313" key="2">
    <source>
        <dbReference type="EMBL" id="KAJ7091911.1"/>
    </source>
</evidence>
<feature type="region of interest" description="Disordered" evidence="1">
    <location>
        <begin position="40"/>
        <end position="60"/>
    </location>
</feature>
<reference evidence="2" key="1">
    <citation type="submission" date="2023-03" db="EMBL/GenBank/DDBJ databases">
        <title>Massive genome expansion in bonnet fungi (Mycena s.s.) driven by repeated elements and novel gene families across ecological guilds.</title>
        <authorList>
            <consortium name="Lawrence Berkeley National Laboratory"/>
            <person name="Harder C.B."/>
            <person name="Miyauchi S."/>
            <person name="Viragh M."/>
            <person name="Kuo A."/>
            <person name="Thoen E."/>
            <person name="Andreopoulos B."/>
            <person name="Lu D."/>
            <person name="Skrede I."/>
            <person name="Drula E."/>
            <person name="Henrissat B."/>
            <person name="Morin E."/>
            <person name="Kohler A."/>
            <person name="Barry K."/>
            <person name="LaButti K."/>
            <person name="Morin E."/>
            <person name="Salamov A."/>
            <person name="Lipzen A."/>
            <person name="Mereny Z."/>
            <person name="Hegedus B."/>
            <person name="Baldrian P."/>
            <person name="Stursova M."/>
            <person name="Weitz H."/>
            <person name="Taylor A."/>
            <person name="Grigoriev I.V."/>
            <person name="Nagy L.G."/>
            <person name="Martin F."/>
            <person name="Kauserud H."/>
        </authorList>
    </citation>
    <scope>NUCLEOTIDE SEQUENCE</scope>
    <source>
        <strain evidence="2">CBHHK173m</strain>
    </source>
</reference>
<name>A0AAD6U6Y0_9AGAR</name>
<feature type="region of interest" description="Disordered" evidence="1">
    <location>
        <begin position="1"/>
        <end position="23"/>
    </location>
</feature>
<dbReference type="EMBL" id="JARJCN010000019">
    <property type="protein sequence ID" value="KAJ7091911.1"/>
    <property type="molecule type" value="Genomic_DNA"/>
</dbReference>
<dbReference type="Proteomes" id="UP001222325">
    <property type="component" value="Unassembled WGS sequence"/>
</dbReference>
<organism evidence="2 3">
    <name type="scientific">Mycena belliarum</name>
    <dbReference type="NCBI Taxonomy" id="1033014"/>
    <lineage>
        <taxon>Eukaryota</taxon>
        <taxon>Fungi</taxon>
        <taxon>Dikarya</taxon>
        <taxon>Basidiomycota</taxon>
        <taxon>Agaricomycotina</taxon>
        <taxon>Agaricomycetes</taxon>
        <taxon>Agaricomycetidae</taxon>
        <taxon>Agaricales</taxon>
        <taxon>Marasmiineae</taxon>
        <taxon>Mycenaceae</taxon>
        <taxon>Mycena</taxon>
    </lineage>
</organism>
<feature type="compositionally biased region" description="Polar residues" evidence="1">
    <location>
        <begin position="47"/>
        <end position="59"/>
    </location>
</feature>